<dbReference type="Proteomes" id="UP000601990">
    <property type="component" value="Unassembled WGS sequence"/>
</dbReference>
<dbReference type="InterPro" id="IPR048020">
    <property type="entry name" value="Transpos_IS3"/>
</dbReference>
<dbReference type="Pfam" id="PF01527">
    <property type="entry name" value="HTH_Tnp_1"/>
    <property type="match status" value="1"/>
</dbReference>
<dbReference type="PANTHER" id="PTHR47515:SF1">
    <property type="entry name" value="BLR2054 PROTEIN"/>
    <property type="match status" value="1"/>
</dbReference>
<dbReference type="Gene3D" id="3.30.420.10">
    <property type="entry name" value="Ribonuclease H-like superfamily/Ribonuclease H"/>
    <property type="match status" value="1"/>
</dbReference>
<dbReference type="NCBIfam" id="NF033516">
    <property type="entry name" value="transpos_IS3"/>
    <property type="match status" value="1"/>
</dbReference>
<keyword evidence="1" id="KW-0175">Coiled coil</keyword>
<dbReference type="PANTHER" id="PTHR47515">
    <property type="entry name" value="LOW CALCIUM RESPONSE LOCUS PROTEIN T"/>
    <property type="match status" value="1"/>
</dbReference>
<name>A0ABX1N893_9RHOO</name>
<comment type="caution">
    <text evidence="3">The sequence shown here is derived from an EMBL/GenBank/DDBJ whole genome shotgun (WGS) entry which is preliminary data.</text>
</comment>
<dbReference type="InterPro" id="IPR009057">
    <property type="entry name" value="Homeodomain-like_sf"/>
</dbReference>
<dbReference type="SUPFAM" id="SSF53098">
    <property type="entry name" value="Ribonuclease H-like"/>
    <property type="match status" value="1"/>
</dbReference>
<dbReference type="InterPro" id="IPR001584">
    <property type="entry name" value="Integrase_cat-core"/>
</dbReference>
<dbReference type="InterPro" id="IPR002514">
    <property type="entry name" value="Transposase_8"/>
</dbReference>
<evidence type="ECO:0000313" key="3">
    <source>
        <dbReference type="EMBL" id="NMF95491.1"/>
    </source>
</evidence>
<dbReference type="Pfam" id="PF13683">
    <property type="entry name" value="rve_3"/>
    <property type="match status" value="1"/>
</dbReference>
<gene>
    <name evidence="3" type="ORF">GO608_19600</name>
</gene>
<dbReference type="Pfam" id="PF13276">
    <property type="entry name" value="HTH_21"/>
    <property type="match status" value="1"/>
</dbReference>
<keyword evidence="4" id="KW-1185">Reference proteome</keyword>
<organism evidence="3 4">
    <name type="scientific">Aromatoleum buckelii</name>
    <dbReference type="NCBI Taxonomy" id="200254"/>
    <lineage>
        <taxon>Bacteria</taxon>
        <taxon>Pseudomonadati</taxon>
        <taxon>Pseudomonadota</taxon>
        <taxon>Betaproteobacteria</taxon>
        <taxon>Rhodocyclales</taxon>
        <taxon>Rhodocyclaceae</taxon>
        <taxon>Aromatoleum</taxon>
    </lineage>
</organism>
<feature type="domain" description="Integrase catalytic" evidence="2">
    <location>
        <begin position="195"/>
        <end position="359"/>
    </location>
</feature>
<dbReference type="SUPFAM" id="SSF46689">
    <property type="entry name" value="Homeodomain-like"/>
    <property type="match status" value="1"/>
</dbReference>
<feature type="coiled-coil region" evidence="1">
    <location>
        <begin position="48"/>
        <end position="75"/>
    </location>
</feature>
<accession>A0ABX1N893</accession>
<evidence type="ECO:0000256" key="1">
    <source>
        <dbReference type="SAM" id="Coils"/>
    </source>
</evidence>
<dbReference type="InterPro" id="IPR012337">
    <property type="entry name" value="RNaseH-like_sf"/>
</dbReference>
<evidence type="ECO:0000313" key="4">
    <source>
        <dbReference type="Proteomes" id="UP000601990"/>
    </source>
</evidence>
<dbReference type="Gene3D" id="1.10.10.60">
    <property type="entry name" value="Homeodomain-like"/>
    <property type="match status" value="1"/>
</dbReference>
<evidence type="ECO:0000259" key="2">
    <source>
        <dbReference type="PROSITE" id="PS50994"/>
    </source>
</evidence>
<dbReference type="RefSeq" id="WP_169200667.1">
    <property type="nucleotide sequence ID" value="NZ_WTVH02000008.1"/>
</dbReference>
<proteinExistence type="predicted"/>
<dbReference type="InterPro" id="IPR025948">
    <property type="entry name" value="HTH-like_dom"/>
</dbReference>
<reference evidence="3" key="1">
    <citation type="submission" date="2019-12" db="EMBL/GenBank/DDBJ databases">
        <title>Comparative genomics gives insights into the taxonomy of the Azoarcus-Aromatoleum group and reveals separate origins of nif in the plant-associated Azoarcus and non-plant-associated Aromatoleum sub-groups.</title>
        <authorList>
            <person name="Lafos M."/>
            <person name="Maluk M."/>
            <person name="Batista M."/>
            <person name="Junghare M."/>
            <person name="Carmona M."/>
            <person name="Faoro H."/>
            <person name="Cruz L.M."/>
            <person name="Battistoni F."/>
            <person name="De Souza E."/>
            <person name="Pedrosa F."/>
            <person name="Chen W.-M."/>
            <person name="Poole P.S."/>
            <person name="Dixon R.A."/>
            <person name="James E.K."/>
        </authorList>
    </citation>
    <scope>NUCLEOTIDE SEQUENCE</scope>
    <source>
        <strain evidence="3">U120</strain>
    </source>
</reference>
<dbReference type="PROSITE" id="PS50994">
    <property type="entry name" value="INTEGRASE"/>
    <property type="match status" value="1"/>
</dbReference>
<dbReference type="EMBL" id="WTVH01000113">
    <property type="protein sequence ID" value="NMF95491.1"/>
    <property type="molecule type" value="Genomic_DNA"/>
</dbReference>
<protein>
    <submittedName>
        <fullName evidence="3">IS3 family transposase</fullName>
    </submittedName>
</protein>
<sequence length="370" mass="42494">MRKSRFTEAQMVTILREADKAPVAEVAKKHGVSEQTIYTWRKHFGTMDADEVKRLRQLEQENARLKKLLAERDLEIEVMKEIAAKKLVSAPARRRQVAYARGRGLSERRACALMSVARSAMRYESRMQRKDAPALAAMGLLSAQYPRYGYRRIQVFLERQGYPMSSDRAWRLWRQAGLQVPRKRCRKRIAASRPRPRPPTGARQVWAYDFVFDACANGQQLKCLTVIDEFTRECLAIDVAGSIRSGRVIEVLSQLVTVHGAPKVLRSDNGPEFVSKALLKWAAGENLDLALIDPGKPWQNGTTESFNGKFRDECLSMEWFRNRVEAKVVIEQWRRHYNDVRPHSSLGRRTPAEFKRLCISTTHPEAVLQE</sequence>
<dbReference type="InterPro" id="IPR036397">
    <property type="entry name" value="RNaseH_sf"/>
</dbReference>